<proteinExistence type="predicted"/>
<reference evidence="1" key="1">
    <citation type="submission" date="2023-03" db="EMBL/GenBank/DDBJ databases">
        <title>Massive genome expansion in bonnet fungi (Mycena s.s.) driven by repeated elements and novel gene families across ecological guilds.</title>
        <authorList>
            <consortium name="Lawrence Berkeley National Laboratory"/>
            <person name="Harder C.B."/>
            <person name="Miyauchi S."/>
            <person name="Viragh M."/>
            <person name="Kuo A."/>
            <person name="Thoen E."/>
            <person name="Andreopoulos B."/>
            <person name="Lu D."/>
            <person name="Skrede I."/>
            <person name="Drula E."/>
            <person name="Henrissat B."/>
            <person name="Morin E."/>
            <person name="Kohler A."/>
            <person name="Barry K."/>
            <person name="LaButti K."/>
            <person name="Morin E."/>
            <person name="Salamov A."/>
            <person name="Lipzen A."/>
            <person name="Mereny Z."/>
            <person name="Hegedus B."/>
            <person name="Baldrian P."/>
            <person name="Stursova M."/>
            <person name="Weitz H."/>
            <person name="Taylor A."/>
            <person name="Grigoriev I.V."/>
            <person name="Nagy L.G."/>
            <person name="Martin F."/>
            <person name="Kauserud H."/>
        </authorList>
    </citation>
    <scope>NUCLEOTIDE SEQUENCE</scope>
    <source>
        <strain evidence="1">CBHHK067</strain>
    </source>
</reference>
<dbReference type="AlphaFoldDB" id="A0AAD7GGP1"/>
<evidence type="ECO:0000313" key="1">
    <source>
        <dbReference type="EMBL" id="KAJ7687245.1"/>
    </source>
</evidence>
<dbReference type="EMBL" id="JARKIE010000089">
    <property type="protein sequence ID" value="KAJ7687245.1"/>
    <property type="molecule type" value="Genomic_DNA"/>
</dbReference>
<comment type="caution">
    <text evidence="1">The sequence shown here is derived from an EMBL/GenBank/DDBJ whole genome shotgun (WGS) entry which is preliminary data.</text>
</comment>
<keyword evidence="2" id="KW-1185">Reference proteome</keyword>
<name>A0AAD7GGP1_MYCRO</name>
<protein>
    <submittedName>
        <fullName evidence="1">Uncharacterized protein</fullName>
    </submittedName>
</protein>
<gene>
    <name evidence="1" type="ORF">B0H17DRAFT_1203714</name>
</gene>
<accession>A0AAD7GGP1</accession>
<organism evidence="1 2">
    <name type="scientific">Mycena rosella</name>
    <name type="common">Pink bonnet</name>
    <name type="synonym">Agaricus rosellus</name>
    <dbReference type="NCBI Taxonomy" id="1033263"/>
    <lineage>
        <taxon>Eukaryota</taxon>
        <taxon>Fungi</taxon>
        <taxon>Dikarya</taxon>
        <taxon>Basidiomycota</taxon>
        <taxon>Agaricomycotina</taxon>
        <taxon>Agaricomycetes</taxon>
        <taxon>Agaricomycetidae</taxon>
        <taxon>Agaricales</taxon>
        <taxon>Marasmiineae</taxon>
        <taxon>Mycenaceae</taxon>
        <taxon>Mycena</taxon>
    </lineage>
</organism>
<evidence type="ECO:0000313" key="2">
    <source>
        <dbReference type="Proteomes" id="UP001221757"/>
    </source>
</evidence>
<sequence length="100" mass="11867">MHFGSQSPEPELTRHHVEGMIFFYHDILQDICLQPEDLDGYPWCPQEPWSMFFKKCLHPAVYFLQSAVTHDFTLVGQKGIYGKVELEEINFWLSQILLHW</sequence>
<dbReference type="Proteomes" id="UP001221757">
    <property type="component" value="Unassembled WGS sequence"/>
</dbReference>